<keyword evidence="6" id="KW-1185">Reference proteome</keyword>
<dbReference type="OrthoDB" id="7195851at2"/>
<dbReference type="PANTHER" id="PTHR35037">
    <property type="entry name" value="C-TERMINAL REGION OF AIDA-LIKE PROTEIN"/>
    <property type="match status" value="1"/>
</dbReference>
<feature type="compositionally biased region" description="Gly residues" evidence="2">
    <location>
        <begin position="128"/>
        <end position="138"/>
    </location>
</feature>
<dbReference type="InterPro" id="IPR011050">
    <property type="entry name" value="Pectin_lyase_fold/virulence"/>
</dbReference>
<proteinExistence type="predicted"/>
<gene>
    <name evidence="5" type="ORF">D1222_03600</name>
</gene>
<dbReference type="InterPro" id="IPR051551">
    <property type="entry name" value="Autotransporter_adhesion"/>
</dbReference>
<dbReference type="NCBIfam" id="TIGR02601">
    <property type="entry name" value="autotrns_rpt"/>
    <property type="match status" value="11"/>
</dbReference>
<evidence type="ECO:0000256" key="3">
    <source>
        <dbReference type="SAM" id="SignalP"/>
    </source>
</evidence>
<dbReference type="EMBL" id="QWGA01000003">
    <property type="protein sequence ID" value="RIJ31354.1"/>
    <property type="molecule type" value="Genomic_DNA"/>
</dbReference>
<sequence length="2246" mass="218763">MTARTTKAVKGRLMITTALAAIVAILPAGLAHAEKGGDGGGGGGGGQSRTLGTGQTGQRGPFADHGGGGAGEVGGDGAGDAFRAGGQGGQTAGADGGRGENGTTSGGGGGGGAHGGVGAGLPVATFTGGDGGDGGNATGSGNGGGGGAGGYGYVVTGTGNLGNLAADAYGGTGGNGGNGANGFSGGRGGDGGKGLVFSDAAGATFTIASGTTVSGGNGGTNGGPYAGAGGSGGTGLEGSNLNVTLAGTVSGGLNGIGSATANAFNFTGGTNTLSITSTGVITGGIRTDGDLDIAHDDATYTLSNVISGTGSISKSDTGTLTLTGANTYSGGTTISGGTLSVSADNNLGASSGTLTLGGGTLATTASFASARDITLLIGSGMDDINVAASTELALSGEISGGFGFAKTGEGTLVLSGDNTFLGFLNIREGVVNIRSDQALGGAFETAVRNGAALELEGNITTGETVVLFGDGVSSDGAIRNASGANTISGDLVLNADSRVNSEAGTLTLAGEINGETGGGSPLNADLALGGAGNGVVSGTFGSQIIELLKDGAGTWTLSGNNLHTGQTTIRAGALRAESDAALGSAAQGTLVQSGGALELAGGINITGEALTLNGTGVSNGGALRNISGNNAYGGDITVADARINSDADRLTLTGNIDGTGTVYFGGAGDGTFFGAFDNAIAVRKDGAGTWTFTGADKTINNFRISEGELIVDNSAVIQNGFQTIVGLGTTVSTLTINGPNASWTGARDFSVGAAGGQGRLEILGGGTLSTDSSNIGNGGPSSGSALVSGSGSSWTATDTFFHGLSTIADLTVADGGEVSANTFHIALNGGSQATTLVTGANSEISSSGDFTLGYGGQGSLTVAEGGNVSVAGGAGPLIIARDAGSEGTLNIGAAAGDAAAGVGTVSAGSIQFGAGDGEIVFNHTDAGYTFALDIDGDGEVRQIAGTTILTGANTYAGGTLISGGTLQIGNGGTTGSILGDVVNNSSLVFSRSDDLNYNGIISGNGSVTKVSAGTLRLLGANTYSGLTTVSDGALVVDGSIAGDANVSTGARLSGNGSVGGLVTIADGGTLEGSSGESLSMGSLSLSSGSSIDVALGAPSDTALFDVTGDLTLDGTVNATDAGGYGDGVYRLMSYGGNLTDNGLEVGSTPAGSSDVVVQTALANQVNLVVGGTPPPPPPPPPPAGPGPTPDPTPGPTPTPYIQFWDGSQTSANGAIDGGSGTWTLDQTNWTRADGNTNDEWDGGFAVFQGPAGTINIDNSNGAITIGGMQFANTGTTVEGDVLTLAGANGGTVIRVGDGTAAGASMTATISSVITGASELVKSDLGTLVLSGDNTYTRGTDIASGALSVSSDSNLGATSGALTLSGGTLATTASFDSARAVFLEASGGVDVAADTSLGLSGTVSGTGRLIKLGNGTLRLTGTNTYTGGTEITAGTLIGNTTSIRGDVANAGELVFDQDAAGAFANRISGTGSLVKSGDGILTLSGANSYTGGTRLQAGSLSISANNNLGGASSTLTFAGGTLITTGSFESERSVVLESDGKVSTDADTELALNGEVSGAGKLTKSGDGTLRLAGTNTYQGGTEIAGGILSISADENLGADAGALTFNGGTLATTASFESARSFALNADGNIDVAGDTELDLTSAIEGAGALIKLGDGSLRLSAANSYAGGTQVLAGTLIGNTTSLSGRITNEASLIFDQDEDGAFDGTLSGSGSLEKAGSGTVTLDGLHPFSGDTMISDGMLVVNGGSADEAGLGGTVTVSENGVLGGSGSVGDLVVNGTIKPGNSIGTLTVAGDASFGAGSVYEVEVDPASTASDLIAVSGSANIDSGASVRHIGLDGVYAPTSTYTILTADGGVNGTFGSVDTDFAFLDAALGYDANSVALTLTRNDIDLADVAQTMNQRAAAGSVESLGFGNALYGAILVQNEVSARASYDMVSGEVYASRKTALINDSRHTRDAASLRLRSQTAQPENGQGFTGWAHAFGGWGTVDGEGNTATMDNHTDGVLFGLDRTFASGWQAGIMGGVSHSGHDVDQRASSAKSDNVHLGVYGGKAWGMISLRGGADYSWHDISTSRRILSANLFDRARSGADATTSQVYGEIAYDMSTGVAQIEPFLNVAYVNIDLDGVSEVGGPSSLTVNGSSADSTLTTLGTRLSYPFAVAGVTGRLKGSIGWQHAFGDVRSFSTNRLSGGDAFTVEGVTLARDTGVVETGVDFDLSRSAKLGITYQGQFDDGSNQQSVNARVAFAF</sequence>
<evidence type="ECO:0000313" key="5">
    <source>
        <dbReference type="EMBL" id="RIJ31354.1"/>
    </source>
</evidence>
<feature type="domain" description="Autotransporter" evidence="4">
    <location>
        <begin position="1970"/>
        <end position="2246"/>
    </location>
</feature>
<feature type="compositionally biased region" description="Gly residues" evidence="2">
    <location>
        <begin position="65"/>
        <end position="78"/>
    </location>
</feature>
<feature type="compositionally biased region" description="Low complexity" evidence="2">
    <location>
        <begin position="48"/>
        <end position="64"/>
    </location>
</feature>
<feature type="compositionally biased region" description="Gly residues" evidence="2">
    <location>
        <begin position="85"/>
        <end position="119"/>
    </location>
</feature>
<keyword evidence="1 3" id="KW-0732">Signal</keyword>
<dbReference type="NCBIfam" id="TIGR01414">
    <property type="entry name" value="autotrans_barl"/>
    <property type="match status" value="1"/>
</dbReference>
<feature type="region of interest" description="Disordered" evidence="2">
    <location>
        <begin position="1169"/>
        <end position="1200"/>
    </location>
</feature>
<comment type="caution">
    <text evidence="5">The sequence shown here is derived from an EMBL/GenBank/DDBJ whole genome shotgun (WGS) entry which is preliminary data.</text>
</comment>
<evidence type="ECO:0000313" key="6">
    <source>
        <dbReference type="Proteomes" id="UP000265845"/>
    </source>
</evidence>
<dbReference type="Pfam" id="PF12951">
    <property type="entry name" value="PATR"/>
    <property type="match status" value="12"/>
</dbReference>
<dbReference type="Proteomes" id="UP000265845">
    <property type="component" value="Unassembled WGS sequence"/>
</dbReference>
<evidence type="ECO:0000256" key="1">
    <source>
        <dbReference type="ARBA" id="ARBA00022729"/>
    </source>
</evidence>
<dbReference type="Gene3D" id="2.160.20.20">
    <property type="match status" value="4"/>
</dbReference>
<evidence type="ECO:0000259" key="4">
    <source>
        <dbReference type="PROSITE" id="PS51208"/>
    </source>
</evidence>
<dbReference type="InterPro" id="IPR006315">
    <property type="entry name" value="OM_autotransptr_brl_dom"/>
</dbReference>
<dbReference type="SMART" id="SM00869">
    <property type="entry name" value="Autotransporter"/>
    <property type="match status" value="1"/>
</dbReference>
<dbReference type="GO" id="GO:0019867">
    <property type="term" value="C:outer membrane"/>
    <property type="evidence" value="ECO:0007669"/>
    <property type="project" value="InterPro"/>
</dbReference>
<feature type="region of interest" description="Disordered" evidence="2">
    <location>
        <begin position="36"/>
        <end position="138"/>
    </location>
</feature>
<feature type="signal peptide" evidence="3">
    <location>
        <begin position="1"/>
        <end position="33"/>
    </location>
</feature>
<protein>
    <submittedName>
        <fullName evidence="5">Autotransporter domain-containing protein</fullName>
    </submittedName>
</protein>
<accession>A0A399RM35</accession>
<organism evidence="5 6">
    <name type="scientific">Henriciella algicola</name>
    <dbReference type="NCBI Taxonomy" id="1608422"/>
    <lineage>
        <taxon>Bacteria</taxon>
        <taxon>Pseudomonadati</taxon>
        <taxon>Pseudomonadota</taxon>
        <taxon>Alphaproteobacteria</taxon>
        <taxon>Hyphomonadales</taxon>
        <taxon>Hyphomonadaceae</taxon>
        <taxon>Henriciella</taxon>
    </lineage>
</organism>
<dbReference type="Pfam" id="PF03797">
    <property type="entry name" value="Autotransporter"/>
    <property type="match status" value="1"/>
</dbReference>
<feature type="compositionally biased region" description="Gly residues" evidence="2">
    <location>
        <begin position="38"/>
        <end position="47"/>
    </location>
</feature>
<dbReference type="SUPFAM" id="SSF103515">
    <property type="entry name" value="Autotransporter"/>
    <property type="match status" value="1"/>
</dbReference>
<dbReference type="RefSeq" id="WP_119452850.1">
    <property type="nucleotide sequence ID" value="NZ_QWGA01000003.1"/>
</dbReference>
<name>A0A399RM35_9PROT</name>
<dbReference type="InterPro" id="IPR005546">
    <property type="entry name" value="Autotransporte_beta"/>
</dbReference>
<reference evidence="5 6" key="1">
    <citation type="submission" date="2018-08" db="EMBL/GenBank/DDBJ databases">
        <title>Henriciella mobilis sp. nov., isolated from seawater.</title>
        <authorList>
            <person name="Cheng H."/>
            <person name="Wu Y.-H."/>
            <person name="Xu X.-W."/>
            <person name="Guo L.-L."/>
        </authorList>
    </citation>
    <scope>NUCLEOTIDE SEQUENCE [LARGE SCALE GENOMIC DNA]</scope>
    <source>
        <strain evidence="5 6">CCUG67844</strain>
    </source>
</reference>
<dbReference type="PROSITE" id="PS51208">
    <property type="entry name" value="AUTOTRANSPORTER"/>
    <property type="match status" value="1"/>
</dbReference>
<feature type="chain" id="PRO_5017434958" evidence="3">
    <location>
        <begin position="34"/>
        <end position="2246"/>
    </location>
</feature>
<dbReference type="Gene3D" id="2.40.128.130">
    <property type="entry name" value="Autotransporter beta-domain"/>
    <property type="match status" value="1"/>
</dbReference>
<dbReference type="SUPFAM" id="SSF51126">
    <property type="entry name" value="Pectin lyase-like"/>
    <property type="match status" value="5"/>
</dbReference>
<dbReference type="PANTHER" id="PTHR35037:SF3">
    <property type="entry name" value="C-TERMINAL REGION OF AIDA-LIKE PROTEIN"/>
    <property type="match status" value="1"/>
</dbReference>
<dbReference type="InterPro" id="IPR013425">
    <property type="entry name" value="Autotrns_rpt"/>
</dbReference>
<evidence type="ECO:0000256" key="2">
    <source>
        <dbReference type="SAM" id="MobiDB-lite"/>
    </source>
</evidence>
<dbReference type="InterPro" id="IPR012332">
    <property type="entry name" value="Autotransporter_pectin_lyase_C"/>
</dbReference>
<feature type="compositionally biased region" description="Pro residues" evidence="2">
    <location>
        <begin position="1172"/>
        <end position="1198"/>
    </location>
</feature>
<dbReference type="InterPro" id="IPR036709">
    <property type="entry name" value="Autotransporte_beta_dom_sf"/>
</dbReference>